<evidence type="ECO:0000256" key="10">
    <source>
        <dbReference type="ARBA" id="ARBA00022837"/>
    </source>
</evidence>
<protein>
    <recommendedName>
        <fullName evidence="15">Mitochondrial Rho GTPase</fullName>
        <ecNumber evidence="15">3.6.5.-</ecNumber>
    </recommendedName>
</protein>
<organism evidence="19 20">
    <name type="scientific">Trichodelitschia bisporula</name>
    <dbReference type="NCBI Taxonomy" id="703511"/>
    <lineage>
        <taxon>Eukaryota</taxon>
        <taxon>Fungi</taxon>
        <taxon>Dikarya</taxon>
        <taxon>Ascomycota</taxon>
        <taxon>Pezizomycotina</taxon>
        <taxon>Dothideomycetes</taxon>
        <taxon>Dothideomycetes incertae sedis</taxon>
        <taxon>Phaeotrichales</taxon>
        <taxon>Phaeotrichaceae</taxon>
        <taxon>Trichodelitschia</taxon>
    </lineage>
</organism>
<sequence>MATVRVCVCGDDGTGKSSLITGLVKDVFITTKIQPKLPTITLPATLGTPDNVTTTIADTSALPQDRDALRKELRKANVILLVYSDHYSYERVGLFWMPFFRSLGVNVPVVLCANKSDASTAADTDSVIDDEMLPLMNEWKEIDTCIRTSAKEHRNVNEAFYLCQKAVTHPISPLYDAKEAALKPAAVAALQRIFYLCDRDRDGVLDDTELLALQQRTFGRTLDTSETSAIKSAIRGLDPAGATDAGITALGFLLLNKNFAETGRHETIWALLRSFHYTDSLSLKPTFLHPKYDVPAHSTTELSPAGYRFFLDLFQRHDRDSDGVLNDTELATLFAPTPGLPPEWVDSSFPSTTVHNEAGYVTLQGWLAQWSMTTFTTPHTTLEYLAYLGFEPSPTAALRTTRPHRPSPKPAPRTDRHVFSAYVLGAPGSGKSALLDAFLARPHRTTYSPTIKPRAAVNAVELRGGRQAYLILHEPGSEEPAILAHTQRITAADLLCFCYDSSDPSSWSRILDLRSRYPALASCPAVFVATKADADKAMQRAEMQPDEWAQGEGYAVPMHVSARWGSIGEVFVHLAECAMFPAQARPKGEGEEREGLGGWIALGAVVCAGAAAAVVWRRALGG</sequence>
<dbReference type="PROSITE" id="PS50222">
    <property type="entry name" value="EF_HAND_2"/>
    <property type="match status" value="1"/>
</dbReference>
<keyword evidence="5" id="KW-0479">Metal-binding</keyword>
<dbReference type="Gene3D" id="1.10.238.10">
    <property type="entry name" value="EF-hand"/>
    <property type="match status" value="2"/>
</dbReference>
<dbReference type="AlphaFoldDB" id="A0A6G1HLM3"/>
<evidence type="ECO:0000256" key="8">
    <source>
        <dbReference type="ARBA" id="ARBA00022787"/>
    </source>
</evidence>
<feature type="domain" description="Miro" evidence="18">
    <location>
        <begin position="1"/>
        <end position="169"/>
    </location>
</feature>
<evidence type="ECO:0000256" key="13">
    <source>
        <dbReference type="ARBA" id="ARBA00023134"/>
    </source>
</evidence>
<keyword evidence="12 15" id="KW-0496">Mitochondrion</keyword>
<dbReference type="PANTHER" id="PTHR46819:SF1">
    <property type="entry name" value="EF-HAND CALCIUM-BINDING DOMAIN-CONTAINING PROTEIN 7"/>
    <property type="match status" value="1"/>
</dbReference>
<dbReference type="PIRSF" id="PIRSF037488">
    <property type="entry name" value="Mt_Rho_GTPase"/>
    <property type="match status" value="1"/>
</dbReference>
<dbReference type="EC" id="3.6.5.-" evidence="15"/>
<dbReference type="SMART" id="SM00173">
    <property type="entry name" value="RAS"/>
    <property type="match status" value="1"/>
</dbReference>
<dbReference type="GO" id="GO:0003924">
    <property type="term" value="F:GTPase activity"/>
    <property type="evidence" value="ECO:0007669"/>
    <property type="project" value="InterPro"/>
</dbReference>
<dbReference type="Pfam" id="PF00071">
    <property type="entry name" value="Ras"/>
    <property type="match status" value="2"/>
</dbReference>
<dbReference type="InterPro" id="IPR013566">
    <property type="entry name" value="EF_hand_assoc_1"/>
</dbReference>
<reference evidence="19" key="1">
    <citation type="journal article" date="2020" name="Stud. Mycol.">
        <title>101 Dothideomycetes genomes: a test case for predicting lifestyles and emergence of pathogens.</title>
        <authorList>
            <person name="Haridas S."/>
            <person name="Albert R."/>
            <person name="Binder M."/>
            <person name="Bloem J."/>
            <person name="Labutti K."/>
            <person name="Salamov A."/>
            <person name="Andreopoulos B."/>
            <person name="Baker S."/>
            <person name="Barry K."/>
            <person name="Bills G."/>
            <person name="Bluhm B."/>
            <person name="Cannon C."/>
            <person name="Castanera R."/>
            <person name="Culley D."/>
            <person name="Daum C."/>
            <person name="Ezra D."/>
            <person name="Gonzalez J."/>
            <person name="Henrissat B."/>
            <person name="Kuo A."/>
            <person name="Liang C."/>
            <person name="Lipzen A."/>
            <person name="Lutzoni F."/>
            <person name="Magnuson J."/>
            <person name="Mondo S."/>
            <person name="Nolan M."/>
            <person name="Ohm R."/>
            <person name="Pangilinan J."/>
            <person name="Park H.-J."/>
            <person name="Ramirez L."/>
            <person name="Alfaro M."/>
            <person name="Sun H."/>
            <person name="Tritt A."/>
            <person name="Yoshinaga Y."/>
            <person name="Zwiers L.-H."/>
            <person name="Turgeon B."/>
            <person name="Goodwin S."/>
            <person name="Spatafora J."/>
            <person name="Crous P."/>
            <person name="Grigoriev I."/>
        </authorList>
    </citation>
    <scope>NUCLEOTIDE SEQUENCE</scope>
    <source>
        <strain evidence="19">CBS 262.69</strain>
    </source>
</reference>
<name>A0A6G1HLM3_9PEZI</name>
<dbReference type="PRINTS" id="PR00449">
    <property type="entry name" value="RASTRNSFRMNG"/>
</dbReference>
<keyword evidence="11 16" id="KW-1133">Transmembrane helix</keyword>
<dbReference type="InterPro" id="IPR020860">
    <property type="entry name" value="MIRO_dom"/>
</dbReference>
<evidence type="ECO:0000313" key="19">
    <source>
        <dbReference type="EMBL" id="KAF2396968.1"/>
    </source>
</evidence>
<feature type="transmembrane region" description="Helical" evidence="16">
    <location>
        <begin position="596"/>
        <end position="616"/>
    </location>
</feature>
<evidence type="ECO:0000256" key="7">
    <source>
        <dbReference type="ARBA" id="ARBA00022741"/>
    </source>
</evidence>
<dbReference type="FunFam" id="1.10.238.10:FF:000011">
    <property type="entry name" value="Mitochondrial Rho GTPase"/>
    <property type="match status" value="1"/>
</dbReference>
<dbReference type="Proteomes" id="UP000799640">
    <property type="component" value="Unassembled WGS sequence"/>
</dbReference>
<dbReference type="InterPro" id="IPR027417">
    <property type="entry name" value="P-loop_NTPase"/>
</dbReference>
<dbReference type="GO" id="GO:0005741">
    <property type="term" value="C:mitochondrial outer membrane"/>
    <property type="evidence" value="ECO:0007669"/>
    <property type="project" value="UniProtKB-SubCell"/>
</dbReference>
<dbReference type="InterPro" id="IPR018247">
    <property type="entry name" value="EF_Hand_1_Ca_BS"/>
</dbReference>
<gene>
    <name evidence="19" type="ORF">EJ06DRAFT_584924</name>
</gene>
<dbReference type="InterPro" id="IPR052266">
    <property type="entry name" value="Miro-EF-hand_domain"/>
</dbReference>
<evidence type="ECO:0000256" key="1">
    <source>
        <dbReference type="ARBA" id="ARBA00003481"/>
    </source>
</evidence>
<dbReference type="Pfam" id="PF08355">
    <property type="entry name" value="EF_assoc_1"/>
    <property type="match status" value="1"/>
</dbReference>
<dbReference type="FunFam" id="3.40.50.300:FF:000572">
    <property type="entry name" value="Mitochondrial Rho GTPase"/>
    <property type="match status" value="1"/>
</dbReference>
<dbReference type="InterPro" id="IPR013567">
    <property type="entry name" value="EF_hand_assoc_2"/>
</dbReference>
<evidence type="ECO:0000256" key="3">
    <source>
        <dbReference type="ARBA" id="ARBA00007981"/>
    </source>
</evidence>
<evidence type="ECO:0000313" key="20">
    <source>
        <dbReference type="Proteomes" id="UP000799640"/>
    </source>
</evidence>
<keyword evidence="8 15" id="KW-1000">Mitochondrion outer membrane</keyword>
<feature type="domain" description="Miro" evidence="18">
    <location>
        <begin position="416"/>
        <end position="580"/>
    </location>
</feature>
<dbReference type="OrthoDB" id="10020961at2759"/>
<keyword evidence="9 15" id="KW-0378">Hydrolase</keyword>
<dbReference type="InterPro" id="IPR002048">
    <property type="entry name" value="EF_hand_dom"/>
</dbReference>
<keyword evidence="7 15" id="KW-0547">Nucleotide-binding</keyword>
<keyword evidence="20" id="KW-1185">Reference proteome</keyword>
<comment type="function">
    <text evidence="1 15">Mitochondrial GTPase involved in mitochondrial trafficking. Probably involved in control of anterograde transport of mitochondria and their subcellular distribution.</text>
</comment>
<keyword evidence="10 15" id="KW-0106">Calcium</keyword>
<evidence type="ECO:0000256" key="2">
    <source>
        <dbReference type="ARBA" id="ARBA00004200"/>
    </source>
</evidence>
<feature type="domain" description="EF-hand" evidence="17">
    <location>
        <begin position="185"/>
        <end position="220"/>
    </location>
</feature>
<keyword evidence="6" id="KW-0677">Repeat</keyword>
<evidence type="ECO:0000259" key="17">
    <source>
        <dbReference type="PROSITE" id="PS50222"/>
    </source>
</evidence>
<evidence type="ECO:0000256" key="9">
    <source>
        <dbReference type="ARBA" id="ARBA00022801"/>
    </source>
</evidence>
<evidence type="ECO:0000256" key="16">
    <source>
        <dbReference type="SAM" id="Phobius"/>
    </source>
</evidence>
<evidence type="ECO:0000256" key="14">
    <source>
        <dbReference type="ARBA" id="ARBA00023136"/>
    </source>
</evidence>
<evidence type="ECO:0000259" key="18">
    <source>
        <dbReference type="PROSITE" id="PS51423"/>
    </source>
</evidence>
<dbReference type="CDD" id="cd01892">
    <property type="entry name" value="Miro2"/>
    <property type="match status" value="1"/>
</dbReference>
<dbReference type="GO" id="GO:0005525">
    <property type="term" value="F:GTP binding"/>
    <property type="evidence" value="ECO:0007669"/>
    <property type="project" value="UniProtKB-KW"/>
</dbReference>
<evidence type="ECO:0000256" key="5">
    <source>
        <dbReference type="ARBA" id="ARBA00022723"/>
    </source>
</evidence>
<dbReference type="InterPro" id="IPR011992">
    <property type="entry name" value="EF-hand-dom_pair"/>
</dbReference>
<dbReference type="PROSITE" id="PS51423">
    <property type="entry name" value="MIRO"/>
    <property type="match status" value="2"/>
</dbReference>
<evidence type="ECO:0000256" key="15">
    <source>
        <dbReference type="PIRNR" id="PIRNR037488"/>
    </source>
</evidence>
<dbReference type="SUPFAM" id="SSF47473">
    <property type="entry name" value="EF-hand"/>
    <property type="match status" value="1"/>
</dbReference>
<evidence type="ECO:0000256" key="12">
    <source>
        <dbReference type="ARBA" id="ARBA00023128"/>
    </source>
</evidence>
<dbReference type="InterPro" id="IPR001806">
    <property type="entry name" value="Small_GTPase"/>
</dbReference>
<dbReference type="PANTHER" id="PTHR46819">
    <property type="entry name" value="EF-HAND CALCIUM-BINDING DOMAIN-CONTAINING PROTEIN 7"/>
    <property type="match status" value="1"/>
</dbReference>
<dbReference type="SMART" id="SM00175">
    <property type="entry name" value="RAB"/>
    <property type="match status" value="1"/>
</dbReference>
<comment type="subcellular location">
    <subcellularLocation>
        <location evidence="2 15">Mitochondrion outer membrane</location>
        <topology evidence="2 15">Single-pass type IV membrane protein</topology>
    </subcellularLocation>
</comment>
<accession>A0A6G1HLM3</accession>
<dbReference type="GO" id="GO:0005509">
    <property type="term" value="F:calcium ion binding"/>
    <property type="evidence" value="ECO:0007669"/>
    <property type="project" value="InterPro"/>
</dbReference>
<evidence type="ECO:0000256" key="4">
    <source>
        <dbReference type="ARBA" id="ARBA00022692"/>
    </source>
</evidence>
<proteinExistence type="inferred from homology"/>
<dbReference type="Gene3D" id="3.40.50.300">
    <property type="entry name" value="P-loop containing nucleotide triphosphate hydrolases"/>
    <property type="match status" value="2"/>
</dbReference>
<keyword evidence="14 15" id="KW-0472">Membrane</keyword>
<evidence type="ECO:0000256" key="6">
    <source>
        <dbReference type="ARBA" id="ARBA00022737"/>
    </source>
</evidence>
<keyword evidence="4 16" id="KW-0812">Transmembrane</keyword>
<dbReference type="Pfam" id="PF08356">
    <property type="entry name" value="EF_assoc_2"/>
    <property type="match status" value="1"/>
</dbReference>
<dbReference type="InterPro" id="IPR021181">
    <property type="entry name" value="Miro"/>
</dbReference>
<dbReference type="FunFam" id="3.40.50.300:FF:000553">
    <property type="entry name" value="Mitochondrial Rho GTPase"/>
    <property type="match status" value="1"/>
</dbReference>
<dbReference type="GO" id="GO:0007005">
    <property type="term" value="P:mitochondrion organization"/>
    <property type="evidence" value="ECO:0007669"/>
    <property type="project" value="InterPro"/>
</dbReference>
<dbReference type="PROSITE" id="PS00018">
    <property type="entry name" value="EF_HAND_1"/>
    <property type="match status" value="2"/>
</dbReference>
<evidence type="ECO:0000256" key="11">
    <source>
        <dbReference type="ARBA" id="ARBA00022989"/>
    </source>
</evidence>
<dbReference type="EMBL" id="ML996705">
    <property type="protein sequence ID" value="KAF2396968.1"/>
    <property type="molecule type" value="Genomic_DNA"/>
</dbReference>
<keyword evidence="13 15" id="KW-0342">GTP-binding</keyword>
<comment type="similarity">
    <text evidence="3 15">Belongs to the mitochondrial Rho GTPase family.</text>
</comment>
<dbReference type="SUPFAM" id="SSF52540">
    <property type="entry name" value="P-loop containing nucleoside triphosphate hydrolases"/>
    <property type="match status" value="2"/>
</dbReference>